<name>A0ABY7SJ27_9RHOB</name>
<evidence type="ECO:0000313" key="5">
    <source>
        <dbReference type="Proteomes" id="UP001219349"/>
    </source>
</evidence>
<proteinExistence type="predicted"/>
<organism evidence="4 5">
    <name type="scientific">Paracoccus fistulariae</name>
    <dbReference type="NCBI Taxonomy" id="658446"/>
    <lineage>
        <taxon>Bacteria</taxon>
        <taxon>Pseudomonadati</taxon>
        <taxon>Pseudomonadota</taxon>
        <taxon>Alphaproteobacteria</taxon>
        <taxon>Rhodobacterales</taxon>
        <taxon>Paracoccaceae</taxon>
        <taxon>Paracoccus</taxon>
    </lineage>
</organism>
<evidence type="ECO:0000256" key="1">
    <source>
        <dbReference type="ARBA" id="ARBA00023002"/>
    </source>
</evidence>
<feature type="transmembrane region" description="Helical" evidence="2">
    <location>
        <begin position="20"/>
        <end position="37"/>
    </location>
</feature>
<dbReference type="Gene3D" id="3.30.9.10">
    <property type="entry name" value="D-Amino Acid Oxidase, subunit A, domain 2"/>
    <property type="match status" value="1"/>
</dbReference>
<gene>
    <name evidence="4" type="ORF">JHX87_15995</name>
</gene>
<dbReference type="PANTHER" id="PTHR13847:SF287">
    <property type="entry name" value="FAD-DEPENDENT OXIDOREDUCTASE DOMAIN-CONTAINING PROTEIN 1"/>
    <property type="match status" value="1"/>
</dbReference>
<dbReference type="EMBL" id="CP067136">
    <property type="protein sequence ID" value="WCR06948.1"/>
    <property type="molecule type" value="Genomic_DNA"/>
</dbReference>
<dbReference type="Gene3D" id="3.50.50.60">
    <property type="entry name" value="FAD/NAD(P)-binding domain"/>
    <property type="match status" value="1"/>
</dbReference>
<keyword evidence="1" id="KW-0560">Oxidoreductase</keyword>
<dbReference type="RefSeq" id="WP_271883829.1">
    <property type="nucleotide sequence ID" value="NZ_CP067136.1"/>
</dbReference>
<sequence length="414" mass="44696">MARRPDPEPDCRASDSSYDVVIIGGAAIGSAVAYYLTANDGFKGRVLIVERDPTYRHASTALSASGIRTQFSNAINVKISQYGSQVIRDFPDLMQVGSDRPDLNFHPGGYLFLARTAEQEQILRDNHKVQKACGADVELMSPADLAHAFPHLNVEDIALASYGRSGEGWFNNTGLMNGFRNKARAQGADCVTDEVVAIQRQGRRVTGVTLASGQRIAAGYVVNASGPRAALTARMAGLDIPVEARKRCITVFTCAASPEGSARINQGRLPLMIDPGGVYCRPEGSCFLAGCPPAHDPPVAPDDFEPRYDEFDEIIWPALSARSPAFEAIRPVNYWAGHYAYNTLDHNLIVGAHSDLPNFILANGFSGHGLQQAPATGRAVAELITHGAYQTLDFTEVGVERIIANRPFVEKAVI</sequence>
<keyword evidence="2" id="KW-1133">Transmembrane helix</keyword>
<keyword evidence="2" id="KW-0812">Transmembrane</keyword>
<dbReference type="InterPro" id="IPR036188">
    <property type="entry name" value="FAD/NAD-bd_sf"/>
</dbReference>
<protein>
    <submittedName>
        <fullName evidence="4">FAD-binding oxidoreductase</fullName>
    </submittedName>
</protein>
<keyword evidence="2" id="KW-0472">Membrane</keyword>
<dbReference type="Pfam" id="PF01266">
    <property type="entry name" value="DAO"/>
    <property type="match status" value="1"/>
</dbReference>
<feature type="domain" description="FAD dependent oxidoreductase" evidence="3">
    <location>
        <begin position="19"/>
        <end position="383"/>
    </location>
</feature>
<dbReference type="Proteomes" id="UP001219349">
    <property type="component" value="Chromosome"/>
</dbReference>
<evidence type="ECO:0000259" key="3">
    <source>
        <dbReference type="Pfam" id="PF01266"/>
    </source>
</evidence>
<evidence type="ECO:0000256" key="2">
    <source>
        <dbReference type="SAM" id="Phobius"/>
    </source>
</evidence>
<dbReference type="InterPro" id="IPR006076">
    <property type="entry name" value="FAD-dep_OxRdtase"/>
</dbReference>
<reference evidence="4 5" key="1">
    <citation type="submission" date="2021-01" db="EMBL/GenBank/DDBJ databases">
        <title>Biogeographic distribution of Paracoccus.</title>
        <authorList>
            <person name="Hollensteiner J."/>
            <person name="Leineberger J."/>
            <person name="Brinkhoff T."/>
            <person name="Daniel R."/>
        </authorList>
    </citation>
    <scope>NUCLEOTIDE SEQUENCE [LARGE SCALE GENOMIC DNA]</scope>
    <source>
        <strain evidence="4 5">KCTC 22803</strain>
    </source>
</reference>
<dbReference type="PANTHER" id="PTHR13847">
    <property type="entry name" value="SARCOSINE DEHYDROGENASE-RELATED"/>
    <property type="match status" value="1"/>
</dbReference>
<dbReference type="SUPFAM" id="SSF51905">
    <property type="entry name" value="FAD/NAD(P)-binding domain"/>
    <property type="match status" value="1"/>
</dbReference>
<keyword evidence="5" id="KW-1185">Reference proteome</keyword>
<evidence type="ECO:0000313" key="4">
    <source>
        <dbReference type="EMBL" id="WCR06948.1"/>
    </source>
</evidence>
<accession>A0ABY7SJ27</accession>